<organism evidence="1">
    <name type="scientific">Solanum chacoense</name>
    <name type="common">Chaco potato</name>
    <dbReference type="NCBI Taxonomy" id="4108"/>
    <lineage>
        <taxon>Eukaryota</taxon>
        <taxon>Viridiplantae</taxon>
        <taxon>Streptophyta</taxon>
        <taxon>Embryophyta</taxon>
        <taxon>Tracheophyta</taxon>
        <taxon>Spermatophyta</taxon>
        <taxon>Magnoliopsida</taxon>
        <taxon>eudicotyledons</taxon>
        <taxon>Gunneridae</taxon>
        <taxon>Pentapetalae</taxon>
        <taxon>asterids</taxon>
        <taxon>lamiids</taxon>
        <taxon>Solanales</taxon>
        <taxon>Solanaceae</taxon>
        <taxon>Solanoideae</taxon>
        <taxon>Solaneae</taxon>
        <taxon>Solanum</taxon>
    </lineage>
</organism>
<sequence>MAHLNSAQQKYPSQEFKKQTTLSHWIVGSEQKMQSLMKNYQIKAPNFLQVGNALCIILRDLKEKR</sequence>
<evidence type="ECO:0000313" key="1">
    <source>
        <dbReference type="EMBL" id="JAP09401.1"/>
    </source>
</evidence>
<accession>A0A0V0GNV8</accession>
<reference evidence="1" key="1">
    <citation type="submission" date="2015-12" db="EMBL/GenBank/DDBJ databases">
        <title>Gene expression during late stages of embryo sac development: a critical building block for successful pollen-pistil interactions.</title>
        <authorList>
            <person name="Liu Y."/>
            <person name="Joly V."/>
            <person name="Sabar M."/>
            <person name="Matton D.P."/>
        </authorList>
    </citation>
    <scope>NUCLEOTIDE SEQUENCE</scope>
</reference>
<proteinExistence type="predicted"/>
<protein>
    <submittedName>
        <fullName evidence="1">Putative ovule protein</fullName>
    </submittedName>
</protein>
<name>A0A0V0GNV8_SOLCH</name>
<dbReference type="AlphaFoldDB" id="A0A0V0GNV8"/>
<feature type="non-terminal residue" evidence="1">
    <location>
        <position position="65"/>
    </location>
</feature>
<dbReference type="EMBL" id="GEDG01035080">
    <property type="protein sequence ID" value="JAP09401.1"/>
    <property type="molecule type" value="Transcribed_RNA"/>
</dbReference>